<evidence type="ECO:0000259" key="3">
    <source>
        <dbReference type="PROSITE" id="PS51186"/>
    </source>
</evidence>
<dbReference type="EC" id="2.3.1.-" evidence="4"/>
<sequence length="310" mass="34366">MVSGTELPDLVPGLPPGYRARPMTAQDTGEAHRLVAACERALFGRVHTDAGRIAADFARPGLVPPLDTRLVTDRAGRVAARAWVHRRCEVDVHPDHRGRGLGSALLTWAETRARQAGSPRVVQTVPDGDTNAVALLRSRAYEPMVTEWLLEFPMPAEPTVPEPPAGITVRPFRPGDEHDAHQLVQDAFDAWQQRRQSYREWARHTVERPAFAPAMSVVASAEGQLVGVTLSLDLPDTGEGYVEQVAVRHDHRNRGIARLLLRSTFRAFHRRGRRTCSLATHSDTGALDLYLRVGMTVRHSSTVFRKDITQ</sequence>
<dbReference type="EMBL" id="JBHYTS010000025">
    <property type="protein sequence ID" value="MFE1752417.1"/>
    <property type="molecule type" value="Genomic_DNA"/>
</dbReference>
<feature type="domain" description="N-acetyltransferase" evidence="3">
    <location>
        <begin position="18"/>
        <end position="155"/>
    </location>
</feature>
<dbReference type="PANTHER" id="PTHR43877">
    <property type="entry name" value="AMINOALKYLPHOSPHONATE N-ACETYLTRANSFERASE-RELATED-RELATED"/>
    <property type="match status" value="1"/>
</dbReference>
<dbReference type="SUPFAM" id="SSF55729">
    <property type="entry name" value="Acyl-CoA N-acyltransferases (Nat)"/>
    <property type="match status" value="2"/>
</dbReference>
<dbReference type="GO" id="GO:0016746">
    <property type="term" value="F:acyltransferase activity"/>
    <property type="evidence" value="ECO:0007669"/>
    <property type="project" value="UniProtKB-KW"/>
</dbReference>
<keyword evidence="1 4" id="KW-0808">Transferase</keyword>
<evidence type="ECO:0000313" key="4">
    <source>
        <dbReference type="EMBL" id="MFE1752417.1"/>
    </source>
</evidence>
<dbReference type="CDD" id="cd04301">
    <property type="entry name" value="NAT_SF"/>
    <property type="match status" value="2"/>
</dbReference>
<name>A0ABW6H712_9ACTN</name>
<dbReference type="RefSeq" id="WP_381798566.1">
    <property type="nucleotide sequence ID" value="NZ_JBHYTS010000025.1"/>
</dbReference>
<dbReference type="Proteomes" id="UP001599756">
    <property type="component" value="Unassembled WGS sequence"/>
</dbReference>
<evidence type="ECO:0000256" key="1">
    <source>
        <dbReference type="ARBA" id="ARBA00022679"/>
    </source>
</evidence>
<proteinExistence type="predicted"/>
<keyword evidence="2 4" id="KW-0012">Acyltransferase</keyword>
<feature type="domain" description="N-acetyltransferase" evidence="3">
    <location>
        <begin position="167"/>
        <end position="310"/>
    </location>
</feature>
<evidence type="ECO:0000313" key="5">
    <source>
        <dbReference type="Proteomes" id="UP001599756"/>
    </source>
</evidence>
<accession>A0ABW6H712</accession>
<protein>
    <submittedName>
        <fullName evidence="4">GNAT family N-acetyltransferase</fullName>
        <ecNumber evidence="4">2.3.1.-</ecNumber>
    </submittedName>
</protein>
<dbReference type="InterPro" id="IPR000182">
    <property type="entry name" value="GNAT_dom"/>
</dbReference>
<gene>
    <name evidence="4" type="ORF">ACFW88_18060</name>
</gene>
<keyword evidence="5" id="KW-1185">Reference proteome</keyword>
<organism evidence="4 5">
    <name type="scientific">Streptomyces anandii</name>
    <dbReference type="NCBI Taxonomy" id="285454"/>
    <lineage>
        <taxon>Bacteria</taxon>
        <taxon>Bacillati</taxon>
        <taxon>Actinomycetota</taxon>
        <taxon>Actinomycetes</taxon>
        <taxon>Kitasatosporales</taxon>
        <taxon>Streptomycetaceae</taxon>
        <taxon>Streptomyces</taxon>
    </lineage>
</organism>
<dbReference type="PROSITE" id="PS51186">
    <property type="entry name" value="GNAT"/>
    <property type="match status" value="2"/>
</dbReference>
<dbReference type="InterPro" id="IPR016181">
    <property type="entry name" value="Acyl_CoA_acyltransferase"/>
</dbReference>
<dbReference type="InterPro" id="IPR050832">
    <property type="entry name" value="Bact_Acetyltransf"/>
</dbReference>
<dbReference type="Gene3D" id="3.40.630.30">
    <property type="match status" value="1"/>
</dbReference>
<reference evidence="4 5" key="1">
    <citation type="submission" date="2024-09" db="EMBL/GenBank/DDBJ databases">
        <title>The Natural Products Discovery Center: Release of the First 8490 Sequenced Strains for Exploring Actinobacteria Biosynthetic Diversity.</title>
        <authorList>
            <person name="Kalkreuter E."/>
            <person name="Kautsar S.A."/>
            <person name="Yang D."/>
            <person name="Bader C.D."/>
            <person name="Teijaro C.N."/>
            <person name="Fluegel L."/>
            <person name="Davis C.M."/>
            <person name="Simpson J.R."/>
            <person name="Lauterbach L."/>
            <person name="Steele A.D."/>
            <person name="Gui C."/>
            <person name="Meng S."/>
            <person name="Li G."/>
            <person name="Viehrig K."/>
            <person name="Ye F."/>
            <person name="Su P."/>
            <person name="Kiefer A.F."/>
            <person name="Nichols A."/>
            <person name="Cepeda A.J."/>
            <person name="Yan W."/>
            <person name="Fan B."/>
            <person name="Jiang Y."/>
            <person name="Adhikari A."/>
            <person name="Zheng C.-J."/>
            <person name="Schuster L."/>
            <person name="Cowan T.M."/>
            <person name="Smanski M.J."/>
            <person name="Chevrette M.G."/>
            <person name="De Carvalho L.P.S."/>
            <person name="Shen B."/>
        </authorList>
    </citation>
    <scope>NUCLEOTIDE SEQUENCE [LARGE SCALE GENOMIC DNA]</scope>
    <source>
        <strain evidence="4 5">NPDC059500</strain>
    </source>
</reference>
<comment type="caution">
    <text evidence="4">The sequence shown here is derived from an EMBL/GenBank/DDBJ whole genome shotgun (WGS) entry which is preliminary data.</text>
</comment>
<dbReference type="Pfam" id="PF00583">
    <property type="entry name" value="Acetyltransf_1"/>
    <property type="match status" value="2"/>
</dbReference>
<evidence type="ECO:0000256" key="2">
    <source>
        <dbReference type="ARBA" id="ARBA00023315"/>
    </source>
</evidence>